<geneLocation type="plasmid" evidence="1 2">
    <name>unnamed</name>
</geneLocation>
<evidence type="ECO:0000313" key="2">
    <source>
        <dbReference type="Proteomes" id="UP000594943"/>
    </source>
</evidence>
<evidence type="ECO:0000313" key="1">
    <source>
        <dbReference type="EMBL" id="QPS42056.1"/>
    </source>
</evidence>
<sequence>MSENSEIEWTDHTWSPWEGCQRVSPGCDHCYAESMNRWLRRGENWGPGAPRRPYGRRHWDKPLWWNERARVSGRPVKIFPSVCDPFDNAAPAGARPAFGQLILATPALTWLLLTKRIGNAGTMLAEMFPGGTPGNVWLGATVVNQDEADRDIPKLLTTPARIRFLSIEPMLGPIDLESVRWPGLDGHRVDVLRGGYWNEAPYVIGARSAALDAPKGGFTNHSDFPSTIDWVIAGGESGRSARITHPVWVRRLRDQCHGADVPFLFKQWGQWMPGTDASNEQIEVARSGKWIQLSGHVHDGNDPAAFANGDAHMLSVGKRLAGRMLDGVVHYAFPDSAPRFSTVDSVAAPRDLPARRVIPIVGDRHV</sequence>
<dbReference type="EMBL" id="CP065685">
    <property type="protein sequence ID" value="QPS42056.1"/>
    <property type="molecule type" value="Genomic_DNA"/>
</dbReference>
<proteinExistence type="predicted"/>
<dbReference type="Proteomes" id="UP000594943">
    <property type="component" value="Plasmid unnamed"/>
</dbReference>
<keyword evidence="1" id="KW-0614">Plasmid</keyword>
<organism evidence="1 2">
    <name type="scientific">Burkholderia humptydooensis</name>
    <dbReference type="NCBI Taxonomy" id="430531"/>
    <lineage>
        <taxon>Bacteria</taxon>
        <taxon>Pseudomonadati</taxon>
        <taxon>Pseudomonadota</taxon>
        <taxon>Betaproteobacteria</taxon>
        <taxon>Burkholderiales</taxon>
        <taxon>Burkholderiaceae</taxon>
        <taxon>Burkholderia</taxon>
        <taxon>pseudomallei group</taxon>
    </lineage>
</organism>
<accession>A0A7T2WVL1</accession>
<protein>
    <submittedName>
        <fullName evidence="1">Phage Gp37/Gp68 family protein</fullName>
    </submittedName>
</protein>
<dbReference type="Pfam" id="PF07505">
    <property type="entry name" value="DUF5131"/>
    <property type="match status" value="1"/>
</dbReference>
<dbReference type="AlphaFoldDB" id="A0A7T2WVL1"/>
<gene>
    <name evidence="1" type="ORF">I6G56_00655</name>
</gene>
<name>A0A7T2WVL1_9BURK</name>
<dbReference type="InterPro" id="IPR011101">
    <property type="entry name" value="DUF5131"/>
</dbReference>
<dbReference type="RefSeq" id="WP_045554669.1">
    <property type="nucleotide sequence ID" value="NZ_CP013381.1"/>
</dbReference>
<reference evidence="1 2" key="1">
    <citation type="submission" date="2020-12" db="EMBL/GenBank/DDBJ databases">
        <title>FDA dAtabase for Regulatory Grade micrObial Sequences (FDA-ARGOS): Supporting development and validation of Infectious Disease Dx tests.</title>
        <authorList>
            <person name="Nelson B."/>
            <person name="Plummer A."/>
            <person name="Tallon L."/>
            <person name="Sadzewicz L."/>
            <person name="Zhao X."/>
            <person name="Boylan J."/>
            <person name="Ott S."/>
            <person name="Bowen H."/>
            <person name="Vavikolanu K."/>
            <person name="Mehta A."/>
            <person name="Aluvathingal J."/>
            <person name="Nadendla S."/>
            <person name="Myers T."/>
            <person name="Yan Y."/>
            <person name="Sichtig H."/>
        </authorList>
    </citation>
    <scope>NUCLEOTIDE SEQUENCE [LARGE SCALE GENOMIC DNA]</scope>
    <source>
        <strain evidence="1 2">FDAARGOS_899</strain>
        <plasmid evidence="1 2">unnamed</plasmid>
    </source>
</reference>
<dbReference type="KEGG" id="bhg:I6G56_00655"/>